<dbReference type="GO" id="GO:0016020">
    <property type="term" value="C:membrane"/>
    <property type="evidence" value="ECO:0007669"/>
    <property type="project" value="UniProtKB-SubCell"/>
</dbReference>
<evidence type="ECO:0000256" key="6">
    <source>
        <dbReference type="ARBA" id="ARBA00022840"/>
    </source>
</evidence>
<dbReference type="PROSITE" id="PS00211">
    <property type="entry name" value="ABC_TRANSPORTER_1"/>
    <property type="match status" value="1"/>
</dbReference>
<dbReference type="InterPro" id="IPR017871">
    <property type="entry name" value="ABC_transporter-like_CS"/>
</dbReference>
<feature type="domain" description="ABC transporter" evidence="11">
    <location>
        <begin position="489"/>
        <end position="731"/>
    </location>
</feature>
<feature type="chain" id="PRO_5012298093" evidence="10">
    <location>
        <begin position="30"/>
        <end position="1092"/>
    </location>
</feature>
<feature type="transmembrane region" description="Helical" evidence="9">
    <location>
        <begin position="969"/>
        <end position="989"/>
    </location>
</feature>
<dbReference type="AlphaFoldDB" id="A0A1Q3B3N3"/>
<dbReference type="PANTHER" id="PTHR48041">
    <property type="entry name" value="ABC TRANSPORTER G FAMILY MEMBER 28"/>
    <property type="match status" value="1"/>
</dbReference>
<feature type="transmembrane region" description="Helical" evidence="9">
    <location>
        <begin position="292"/>
        <end position="314"/>
    </location>
</feature>
<evidence type="ECO:0000256" key="1">
    <source>
        <dbReference type="ARBA" id="ARBA00004141"/>
    </source>
</evidence>
<dbReference type="OrthoDB" id="66620at2759"/>
<evidence type="ECO:0000313" key="12">
    <source>
        <dbReference type="EMBL" id="GAV62636.1"/>
    </source>
</evidence>
<keyword evidence="8 9" id="KW-0472">Membrane</keyword>
<keyword evidence="5" id="KW-0547">Nucleotide-binding</keyword>
<keyword evidence="10" id="KW-0732">Signal</keyword>
<evidence type="ECO:0000256" key="4">
    <source>
        <dbReference type="ARBA" id="ARBA00022692"/>
    </source>
</evidence>
<dbReference type="SUPFAM" id="SSF52540">
    <property type="entry name" value="P-loop containing nucleoside triphosphate hydrolases"/>
    <property type="match status" value="1"/>
</dbReference>
<keyword evidence="3" id="KW-0813">Transport</keyword>
<dbReference type="GO" id="GO:0016887">
    <property type="term" value="F:ATP hydrolysis activity"/>
    <property type="evidence" value="ECO:0007669"/>
    <property type="project" value="InterPro"/>
</dbReference>
<gene>
    <name evidence="12" type="ORF">CFOL_v3_06159</name>
</gene>
<keyword evidence="13" id="KW-1185">Reference proteome</keyword>
<evidence type="ECO:0000259" key="11">
    <source>
        <dbReference type="PROSITE" id="PS50893"/>
    </source>
</evidence>
<dbReference type="GO" id="GO:0005524">
    <property type="term" value="F:ATP binding"/>
    <property type="evidence" value="ECO:0007669"/>
    <property type="project" value="UniProtKB-KW"/>
</dbReference>
<evidence type="ECO:0000256" key="2">
    <source>
        <dbReference type="ARBA" id="ARBA00005814"/>
    </source>
</evidence>
<dbReference type="PANTHER" id="PTHR48041:SF91">
    <property type="entry name" value="ABC TRANSPORTER G FAMILY MEMBER 28"/>
    <property type="match status" value="1"/>
</dbReference>
<dbReference type="STRING" id="3775.A0A1Q3B3N3"/>
<keyword evidence="6" id="KW-0067">ATP-binding</keyword>
<dbReference type="GO" id="GO:0140359">
    <property type="term" value="F:ABC-type transporter activity"/>
    <property type="evidence" value="ECO:0007669"/>
    <property type="project" value="InterPro"/>
</dbReference>
<dbReference type="Proteomes" id="UP000187406">
    <property type="component" value="Unassembled WGS sequence"/>
</dbReference>
<feature type="transmembrane region" description="Helical" evidence="9">
    <location>
        <begin position="1063"/>
        <end position="1089"/>
    </location>
</feature>
<evidence type="ECO:0000256" key="5">
    <source>
        <dbReference type="ARBA" id="ARBA00022741"/>
    </source>
</evidence>
<dbReference type="CDD" id="cd03213">
    <property type="entry name" value="ABCG_EPDR"/>
    <property type="match status" value="1"/>
</dbReference>
<dbReference type="EMBL" id="BDDD01000267">
    <property type="protein sequence ID" value="GAV62636.1"/>
    <property type="molecule type" value="Genomic_DNA"/>
</dbReference>
<dbReference type="InterPro" id="IPR003593">
    <property type="entry name" value="AAA+_ATPase"/>
</dbReference>
<sequence>MRREKVFNGCYAVWILLLFFVTVSRPVTCQDTDDDSNNNPAATQLFSGLVFESFSNYTSVFKEEIKKQFGFCIVDVDADWNGAFNFSKNTNFLTNCNKKSKGELTKRLCTAAEVKFYFTSFYQQGSKKDNYLKPNKNCNLSSWVSGCEPGWACSAVDNQKVDLKNSKDIPVRTKDCAPCCEGFFCPNGITCMIPCPLGAYCPLAKLNKTTGVCDPYRYQLPQGQTNHTCGGADLWADILSSGEVFCSAGSYCPSTIQKIPCSSGHYCRKGSTSQQSCFRLAKCEPKSENQNISAYGVMIFAGLGFLLIIIYNCSDQVLATRERRRAKSREKAVQSVRETAQAREKWKSAKDIAKKHAVGLQTQLSRTFSRRKSTKADILKGLGIGKSGTDVASKGKKKEKSNLTKMLHEIEDNPDSHEGFNIEIGGKNTKKGAPKGKQLHTQSQIFKYAYGQIEKEKAMQEQTKNMTFSGVISMASNDMEISKRPMIEVAFKDLTLTLKGKNKHLLRCVTGKLSPGRVSAVMGPSGAGKTTFLSALTGKATGCSMTGMVLINGKAESIQSYQKIIGFVPQDDIVHGNLTVEENLWFSARCRLAADLPKPEKVLVVERIIESLGLQAVRDSLVGTVEKRGISGGQRKRVNVGLEMVMEPSLLILDEPTSGLDSSSSQLLLRALRREALEGVNICMVVHQPSYTLFRMFDDLILLAKGGLTVYHGSVKKVEEYFAGLGITVPERVNPPDYFIDILEGILKPNSSAGVTVKQLPVRWMLHNGYPVPMDMLQLVEGMASTGENSAHGGGDIGSEQSFAGELWQDMKSNVELKKDIVQHNFLSKRDLSERQTPGVFRQYKYFLGRVGKQRLREARTQAVDYLILLLAGICLGTLAKVSDETFGAVGYTYTVIAVSLLSKIAAMRSFSLDKLHYWRESSSGMSSLAYFLSKDTIDHFNTIIKPLVYLSMFYFFNNPRSSVTDNYIVLVCLVYCVTGIAYALAICFEPGPAQLWAVLLPVVLTLIASNTNNSKIVDNIADLCYTKWALEAFVVSNAKRYSGVWLITRCGSLMKNGYDLKHYARCLVFLILTGIAGRAVALFFMVTFQKK</sequence>
<protein>
    <submittedName>
        <fullName evidence="12">ABC_tran domain-containing protein</fullName>
    </submittedName>
</protein>
<dbReference type="FunFam" id="3.40.50.300:FF:000367">
    <property type="entry name" value="ABC transporter G family member 24"/>
    <property type="match status" value="1"/>
</dbReference>
<accession>A0A1Q3B3N3</accession>
<name>A0A1Q3B3N3_CEPFO</name>
<dbReference type="Gene3D" id="3.40.50.300">
    <property type="entry name" value="P-loop containing nucleotide triphosphate hydrolases"/>
    <property type="match status" value="1"/>
</dbReference>
<dbReference type="InterPro" id="IPR043926">
    <property type="entry name" value="ABCG_dom"/>
</dbReference>
<dbReference type="PROSITE" id="PS50893">
    <property type="entry name" value="ABC_TRANSPORTER_2"/>
    <property type="match status" value="1"/>
</dbReference>
<dbReference type="InterPro" id="IPR003439">
    <property type="entry name" value="ABC_transporter-like_ATP-bd"/>
</dbReference>
<evidence type="ECO:0000256" key="9">
    <source>
        <dbReference type="SAM" id="Phobius"/>
    </source>
</evidence>
<proteinExistence type="inferred from homology"/>
<dbReference type="Pfam" id="PF19055">
    <property type="entry name" value="ABC2_membrane_7"/>
    <property type="match status" value="1"/>
</dbReference>
<evidence type="ECO:0000256" key="7">
    <source>
        <dbReference type="ARBA" id="ARBA00022989"/>
    </source>
</evidence>
<comment type="caution">
    <text evidence="12">The sequence shown here is derived from an EMBL/GenBank/DDBJ whole genome shotgun (WGS) entry which is preliminary data.</text>
</comment>
<dbReference type="InterPro" id="IPR050352">
    <property type="entry name" value="ABCG_transporters"/>
</dbReference>
<feature type="transmembrane region" description="Helical" evidence="9">
    <location>
        <begin position="996"/>
        <end position="1012"/>
    </location>
</feature>
<organism evidence="12 13">
    <name type="scientific">Cephalotus follicularis</name>
    <name type="common">Albany pitcher plant</name>
    <dbReference type="NCBI Taxonomy" id="3775"/>
    <lineage>
        <taxon>Eukaryota</taxon>
        <taxon>Viridiplantae</taxon>
        <taxon>Streptophyta</taxon>
        <taxon>Embryophyta</taxon>
        <taxon>Tracheophyta</taxon>
        <taxon>Spermatophyta</taxon>
        <taxon>Magnoliopsida</taxon>
        <taxon>eudicotyledons</taxon>
        <taxon>Gunneridae</taxon>
        <taxon>Pentapetalae</taxon>
        <taxon>rosids</taxon>
        <taxon>fabids</taxon>
        <taxon>Oxalidales</taxon>
        <taxon>Cephalotaceae</taxon>
        <taxon>Cephalotus</taxon>
    </lineage>
</organism>
<evidence type="ECO:0000313" key="13">
    <source>
        <dbReference type="Proteomes" id="UP000187406"/>
    </source>
</evidence>
<keyword evidence="4 9" id="KW-0812">Transmembrane</keyword>
<reference evidence="13" key="1">
    <citation type="submission" date="2016-04" db="EMBL/GenBank/DDBJ databases">
        <title>Cephalotus genome sequencing.</title>
        <authorList>
            <person name="Fukushima K."/>
            <person name="Hasebe M."/>
            <person name="Fang X."/>
        </authorList>
    </citation>
    <scope>NUCLEOTIDE SEQUENCE [LARGE SCALE GENOMIC DNA]</scope>
    <source>
        <strain evidence="13">cv. St1</strain>
    </source>
</reference>
<dbReference type="FunCoup" id="A0A1Q3B3N3">
    <property type="interactions" value="1"/>
</dbReference>
<evidence type="ECO:0000256" key="3">
    <source>
        <dbReference type="ARBA" id="ARBA00022448"/>
    </source>
</evidence>
<dbReference type="SMART" id="SM00382">
    <property type="entry name" value="AAA"/>
    <property type="match status" value="1"/>
</dbReference>
<dbReference type="InterPro" id="IPR027417">
    <property type="entry name" value="P-loop_NTPase"/>
</dbReference>
<feature type="transmembrane region" description="Helical" evidence="9">
    <location>
        <begin position="886"/>
        <end position="907"/>
    </location>
</feature>
<comment type="similarity">
    <text evidence="2">Belongs to the ABC transporter superfamily. ABCG family. Eye pigment precursor importer (TC 3.A.1.204) subfamily.</text>
</comment>
<evidence type="ECO:0000256" key="8">
    <source>
        <dbReference type="ARBA" id="ARBA00023136"/>
    </source>
</evidence>
<dbReference type="Pfam" id="PF00005">
    <property type="entry name" value="ABC_tran"/>
    <property type="match status" value="1"/>
</dbReference>
<evidence type="ECO:0000256" key="10">
    <source>
        <dbReference type="SAM" id="SignalP"/>
    </source>
</evidence>
<keyword evidence="7 9" id="KW-1133">Transmembrane helix</keyword>
<feature type="transmembrane region" description="Helical" evidence="9">
    <location>
        <begin position="863"/>
        <end position="880"/>
    </location>
</feature>
<dbReference type="InParanoid" id="A0A1Q3B3N3"/>
<feature type="signal peptide" evidence="10">
    <location>
        <begin position="1"/>
        <end position="29"/>
    </location>
</feature>
<comment type="subcellular location">
    <subcellularLocation>
        <location evidence="1">Membrane</location>
        <topology evidence="1">Multi-pass membrane protein</topology>
    </subcellularLocation>
</comment>